<name>A0AA38CR33_TAXCH</name>
<accession>A0AA38CR33</accession>
<feature type="non-terminal residue" evidence="1">
    <location>
        <position position="89"/>
    </location>
</feature>
<reference evidence="1 2" key="1">
    <citation type="journal article" date="2021" name="Nat. Plants">
        <title>The Taxus genome provides insights into paclitaxel biosynthesis.</title>
        <authorList>
            <person name="Xiong X."/>
            <person name="Gou J."/>
            <person name="Liao Q."/>
            <person name="Li Y."/>
            <person name="Zhou Q."/>
            <person name="Bi G."/>
            <person name="Li C."/>
            <person name="Du R."/>
            <person name="Wang X."/>
            <person name="Sun T."/>
            <person name="Guo L."/>
            <person name="Liang H."/>
            <person name="Lu P."/>
            <person name="Wu Y."/>
            <person name="Zhang Z."/>
            <person name="Ro D.K."/>
            <person name="Shang Y."/>
            <person name="Huang S."/>
            <person name="Yan J."/>
        </authorList>
    </citation>
    <scope>NUCLEOTIDE SEQUENCE [LARGE SCALE GENOMIC DNA]</scope>
    <source>
        <strain evidence="1">Ta-2019</strain>
    </source>
</reference>
<comment type="caution">
    <text evidence="1">The sequence shown here is derived from an EMBL/GenBank/DDBJ whole genome shotgun (WGS) entry which is preliminary data.</text>
</comment>
<dbReference type="Proteomes" id="UP000824469">
    <property type="component" value="Unassembled WGS sequence"/>
</dbReference>
<dbReference type="AlphaFoldDB" id="A0AA38CR33"/>
<proteinExistence type="predicted"/>
<keyword evidence="2" id="KW-1185">Reference proteome</keyword>
<protein>
    <submittedName>
        <fullName evidence="1">Uncharacterized protein</fullName>
    </submittedName>
</protein>
<evidence type="ECO:0000313" key="2">
    <source>
        <dbReference type="Proteomes" id="UP000824469"/>
    </source>
</evidence>
<dbReference type="EMBL" id="JAHRHJ020000009">
    <property type="protein sequence ID" value="KAH9303268.1"/>
    <property type="molecule type" value="Genomic_DNA"/>
</dbReference>
<feature type="non-terminal residue" evidence="1">
    <location>
        <position position="1"/>
    </location>
</feature>
<gene>
    <name evidence="1" type="ORF">KI387_014851</name>
</gene>
<organism evidence="1 2">
    <name type="scientific">Taxus chinensis</name>
    <name type="common">Chinese yew</name>
    <name type="synonym">Taxus wallichiana var. chinensis</name>
    <dbReference type="NCBI Taxonomy" id="29808"/>
    <lineage>
        <taxon>Eukaryota</taxon>
        <taxon>Viridiplantae</taxon>
        <taxon>Streptophyta</taxon>
        <taxon>Embryophyta</taxon>
        <taxon>Tracheophyta</taxon>
        <taxon>Spermatophyta</taxon>
        <taxon>Pinopsida</taxon>
        <taxon>Pinidae</taxon>
        <taxon>Conifers II</taxon>
        <taxon>Cupressales</taxon>
        <taxon>Taxaceae</taxon>
        <taxon>Taxus</taxon>
    </lineage>
</organism>
<sequence length="89" mass="10248">STTTQEPHKERFDELGKFIAQRMDVLEGTHTSMSSVMLIIEIEQGESAQDELESITVDIADQTEKELIEWHALQEEIKEEYLELILQDG</sequence>
<evidence type="ECO:0000313" key="1">
    <source>
        <dbReference type="EMBL" id="KAH9303268.1"/>
    </source>
</evidence>